<organism evidence="2 3">
    <name type="scientific">Ensete ventricosum</name>
    <name type="common">Abyssinian banana</name>
    <name type="synonym">Musa ensete</name>
    <dbReference type="NCBI Taxonomy" id="4639"/>
    <lineage>
        <taxon>Eukaryota</taxon>
        <taxon>Viridiplantae</taxon>
        <taxon>Streptophyta</taxon>
        <taxon>Embryophyta</taxon>
        <taxon>Tracheophyta</taxon>
        <taxon>Spermatophyta</taxon>
        <taxon>Magnoliopsida</taxon>
        <taxon>Liliopsida</taxon>
        <taxon>Zingiberales</taxon>
        <taxon>Musaceae</taxon>
        <taxon>Ensete</taxon>
    </lineage>
</organism>
<evidence type="ECO:0000256" key="1">
    <source>
        <dbReference type="SAM" id="MobiDB-lite"/>
    </source>
</evidence>
<evidence type="ECO:0000313" key="3">
    <source>
        <dbReference type="Proteomes" id="UP000287651"/>
    </source>
</evidence>
<dbReference type="Proteomes" id="UP000287651">
    <property type="component" value="Unassembled WGS sequence"/>
</dbReference>
<proteinExistence type="predicted"/>
<dbReference type="AlphaFoldDB" id="A0A426Y1R9"/>
<comment type="caution">
    <text evidence="2">The sequence shown here is derived from an EMBL/GenBank/DDBJ whole genome shotgun (WGS) entry which is preliminary data.</text>
</comment>
<sequence>MIELMREEHETLRIPQYLFSRVLLQQQDEAEDKASFFFPFRSRKENERSKKTDFNHVAERQCVGPGGQRLLSPIGRSRSQRAIHREKEADRERPYNRVTLRGASVAHRRHVGGHPVGLRVTSSPSCRCGMLYYLSIGLSHESLAMGSFQHHTAGNDHSTQQGGDVFGRRRRYSHAW</sequence>
<name>A0A426Y1R9_ENSVE</name>
<reference evidence="2 3" key="1">
    <citation type="journal article" date="2014" name="Agronomy (Basel)">
        <title>A Draft Genome Sequence for Ensete ventricosum, the Drought-Tolerant Tree Against Hunger.</title>
        <authorList>
            <person name="Harrison J."/>
            <person name="Moore K.A."/>
            <person name="Paszkiewicz K."/>
            <person name="Jones T."/>
            <person name="Grant M."/>
            <person name="Ambacheew D."/>
            <person name="Muzemil S."/>
            <person name="Studholme D.J."/>
        </authorList>
    </citation>
    <scope>NUCLEOTIDE SEQUENCE [LARGE SCALE GENOMIC DNA]</scope>
</reference>
<evidence type="ECO:0000313" key="2">
    <source>
        <dbReference type="EMBL" id="RRT45686.1"/>
    </source>
</evidence>
<protein>
    <submittedName>
        <fullName evidence="2">Uncharacterized protein</fullName>
    </submittedName>
</protein>
<feature type="compositionally biased region" description="Polar residues" evidence="1">
    <location>
        <begin position="151"/>
        <end position="162"/>
    </location>
</feature>
<gene>
    <name evidence="2" type="ORF">B296_00054940</name>
</gene>
<accession>A0A426Y1R9</accession>
<feature type="region of interest" description="Disordered" evidence="1">
    <location>
        <begin position="151"/>
        <end position="176"/>
    </location>
</feature>
<dbReference type="EMBL" id="AMZH03015669">
    <property type="protein sequence ID" value="RRT45686.1"/>
    <property type="molecule type" value="Genomic_DNA"/>
</dbReference>